<organism evidence="2 3">
    <name type="scientific">Elysia marginata</name>
    <dbReference type="NCBI Taxonomy" id="1093978"/>
    <lineage>
        <taxon>Eukaryota</taxon>
        <taxon>Metazoa</taxon>
        <taxon>Spiralia</taxon>
        <taxon>Lophotrochozoa</taxon>
        <taxon>Mollusca</taxon>
        <taxon>Gastropoda</taxon>
        <taxon>Heterobranchia</taxon>
        <taxon>Euthyneura</taxon>
        <taxon>Panpulmonata</taxon>
        <taxon>Sacoglossa</taxon>
        <taxon>Placobranchoidea</taxon>
        <taxon>Plakobranchidae</taxon>
        <taxon>Elysia</taxon>
    </lineage>
</organism>
<comment type="caution">
    <text evidence="2">The sequence shown here is derived from an EMBL/GenBank/DDBJ whole genome shotgun (WGS) entry which is preliminary data.</text>
</comment>
<keyword evidence="1" id="KW-0812">Transmembrane</keyword>
<dbReference type="EMBL" id="BMAT01009626">
    <property type="protein sequence ID" value="GFS10229.1"/>
    <property type="molecule type" value="Genomic_DNA"/>
</dbReference>
<feature type="transmembrane region" description="Helical" evidence="1">
    <location>
        <begin position="15"/>
        <end position="39"/>
    </location>
</feature>
<evidence type="ECO:0000256" key="1">
    <source>
        <dbReference type="SAM" id="Phobius"/>
    </source>
</evidence>
<dbReference type="Proteomes" id="UP000762676">
    <property type="component" value="Unassembled WGS sequence"/>
</dbReference>
<dbReference type="AlphaFoldDB" id="A0AAV4IIN4"/>
<accession>A0AAV4IIN4</accession>
<evidence type="ECO:0000313" key="3">
    <source>
        <dbReference type="Proteomes" id="UP000762676"/>
    </source>
</evidence>
<reference evidence="2 3" key="1">
    <citation type="journal article" date="2021" name="Elife">
        <title>Chloroplast acquisition without the gene transfer in kleptoplastic sea slugs, Plakobranchus ocellatus.</title>
        <authorList>
            <person name="Maeda T."/>
            <person name="Takahashi S."/>
            <person name="Yoshida T."/>
            <person name="Shimamura S."/>
            <person name="Takaki Y."/>
            <person name="Nagai Y."/>
            <person name="Toyoda A."/>
            <person name="Suzuki Y."/>
            <person name="Arimoto A."/>
            <person name="Ishii H."/>
            <person name="Satoh N."/>
            <person name="Nishiyama T."/>
            <person name="Hasebe M."/>
            <person name="Maruyama T."/>
            <person name="Minagawa J."/>
            <person name="Obokata J."/>
            <person name="Shigenobu S."/>
        </authorList>
    </citation>
    <scope>NUCLEOTIDE SEQUENCE [LARGE SCALE GENOMIC DNA]</scope>
</reference>
<keyword evidence="1" id="KW-1133">Transmembrane helix</keyword>
<keyword evidence="1" id="KW-0472">Membrane</keyword>
<name>A0AAV4IIN4_9GAST</name>
<gene>
    <name evidence="2" type="ORF">ElyMa_004803300</name>
</gene>
<proteinExistence type="predicted"/>
<evidence type="ECO:0000313" key="2">
    <source>
        <dbReference type="EMBL" id="GFS10229.1"/>
    </source>
</evidence>
<keyword evidence="3" id="KW-1185">Reference proteome</keyword>
<sequence>MVLNFHWGDRYESTWVVVVYLIIVPIGGFVFMHVWTLILEVCCDLDDSKAQELGPATNRTMAIAPILTKLPPNFKFANYVDEIGSESSNVSSSALSLNGDINIPSLLVSCMPCTRCTQTVIPMNPGDQILTIPPRERRTLTETTKMASVANWLGMDSHDPSVVRGAALIIDTHESVQRPTLTPTVIADIESQLKTPQ</sequence>
<protein>
    <submittedName>
        <fullName evidence="2">Uncharacterized protein</fullName>
    </submittedName>
</protein>